<organism evidence="1 2">
    <name type="scientific">Reyranella soli</name>
    <dbReference type="NCBI Taxonomy" id="1230389"/>
    <lineage>
        <taxon>Bacteria</taxon>
        <taxon>Pseudomonadati</taxon>
        <taxon>Pseudomonadota</taxon>
        <taxon>Alphaproteobacteria</taxon>
        <taxon>Hyphomicrobiales</taxon>
        <taxon>Reyranellaceae</taxon>
        <taxon>Reyranella</taxon>
    </lineage>
</organism>
<keyword evidence="2" id="KW-1185">Reference proteome</keyword>
<protein>
    <recommendedName>
        <fullName evidence="3">HTH deoR-type domain-containing protein</fullName>
    </recommendedName>
</protein>
<gene>
    <name evidence="1" type="ORF">RSO01_93210</name>
</gene>
<dbReference type="Gene3D" id="1.10.10.10">
    <property type="entry name" value="Winged helix-like DNA-binding domain superfamily/Winged helix DNA-binding domain"/>
    <property type="match status" value="1"/>
</dbReference>
<dbReference type="InterPro" id="IPR036388">
    <property type="entry name" value="WH-like_DNA-bd_sf"/>
</dbReference>
<dbReference type="AlphaFoldDB" id="A0A512NT70"/>
<comment type="caution">
    <text evidence="1">The sequence shown here is derived from an EMBL/GenBank/DDBJ whole genome shotgun (WGS) entry which is preliminary data.</text>
</comment>
<accession>A0A512NT70</accession>
<name>A0A512NT70_9HYPH</name>
<evidence type="ECO:0000313" key="2">
    <source>
        <dbReference type="Proteomes" id="UP000321058"/>
    </source>
</evidence>
<evidence type="ECO:0000313" key="1">
    <source>
        <dbReference type="EMBL" id="GEP62155.1"/>
    </source>
</evidence>
<dbReference type="RefSeq" id="WP_147157415.1">
    <property type="nucleotide sequence ID" value="NZ_BKAJ01000324.1"/>
</dbReference>
<dbReference type="SUPFAM" id="SSF46785">
    <property type="entry name" value="Winged helix' DNA-binding domain"/>
    <property type="match status" value="1"/>
</dbReference>
<dbReference type="Proteomes" id="UP000321058">
    <property type="component" value="Unassembled WGS sequence"/>
</dbReference>
<reference evidence="1 2" key="1">
    <citation type="submission" date="2019-07" db="EMBL/GenBank/DDBJ databases">
        <title>Whole genome shotgun sequence of Reyranella soli NBRC 108950.</title>
        <authorList>
            <person name="Hosoyama A."/>
            <person name="Uohara A."/>
            <person name="Ohji S."/>
            <person name="Ichikawa N."/>
        </authorList>
    </citation>
    <scope>NUCLEOTIDE SEQUENCE [LARGE SCALE GENOMIC DNA]</scope>
    <source>
        <strain evidence="1 2">NBRC 108950</strain>
    </source>
</reference>
<dbReference type="OrthoDB" id="5600162at2"/>
<dbReference type="EMBL" id="BKAJ01000324">
    <property type="protein sequence ID" value="GEP62155.1"/>
    <property type="molecule type" value="Genomic_DNA"/>
</dbReference>
<evidence type="ECO:0008006" key="3">
    <source>
        <dbReference type="Google" id="ProtNLM"/>
    </source>
</evidence>
<sequence>MPRRRATATPTDGRLALVEGRVNSRMFVFLVGNYLHRIEQDRRGLYGGDLDLAVVAEMIGTAGVEPGMRDAAYRQKHRDFERAIPVEEQRAVNASSIAVAAGIPRETVRRKIRKLRELGIVVEKEPAQYVLRPGVLLEAKHQAAFARAIEQTVRFVNELLENGVVKWVPAKKGKATARK</sequence>
<dbReference type="InterPro" id="IPR036390">
    <property type="entry name" value="WH_DNA-bd_sf"/>
</dbReference>
<proteinExistence type="predicted"/>